<feature type="compositionally biased region" description="Polar residues" evidence="1">
    <location>
        <begin position="70"/>
        <end position="82"/>
    </location>
</feature>
<feature type="transmembrane region" description="Helical" evidence="2">
    <location>
        <begin position="7"/>
        <end position="24"/>
    </location>
</feature>
<sequence length="110" mass="10718">MNVPIDVGAGLIFLASVAVGYIVHRHTQAASTTTPPTGDIGVSFTAGSATLIALAFLFGVPAPGSDSAPAPTTSQTQHTTPAAPNHTAVPGGAAPDVPAPQATGALPSPR</sequence>
<accession>A0A7H8MYA3</accession>
<dbReference type="RefSeq" id="WP_176145322.1">
    <property type="nucleotide sequence ID" value="NZ_CP054926.1"/>
</dbReference>
<protein>
    <submittedName>
        <fullName evidence="3">Uncharacterized protein</fullName>
    </submittedName>
</protein>
<keyword evidence="2" id="KW-0812">Transmembrane</keyword>
<evidence type="ECO:0000256" key="2">
    <source>
        <dbReference type="SAM" id="Phobius"/>
    </source>
</evidence>
<evidence type="ECO:0000313" key="3">
    <source>
        <dbReference type="EMBL" id="QKW47175.1"/>
    </source>
</evidence>
<dbReference type="Proteomes" id="UP000509345">
    <property type="component" value="Plasmid unnamed2"/>
</dbReference>
<organism evidence="3 5">
    <name type="scientific">Streptomyces microflavus</name>
    <name type="common">Streptomyces lipmanii</name>
    <dbReference type="NCBI Taxonomy" id="1919"/>
    <lineage>
        <taxon>Bacteria</taxon>
        <taxon>Bacillati</taxon>
        <taxon>Actinomycetota</taxon>
        <taxon>Actinomycetes</taxon>
        <taxon>Kitasatosporales</taxon>
        <taxon>Streptomycetaceae</taxon>
        <taxon>Streptomyces</taxon>
    </lineage>
</organism>
<keyword evidence="4" id="KW-0614">Plasmid</keyword>
<dbReference type="Proteomes" id="UP000509345">
    <property type="component" value="Chromosome"/>
</dbReference>
<dbReference type="EMBL" id="CP054926">
    <property type="protein sequence ID" value="QKW47175.1"/>
    <property type="molecule type" value="Genomic_DNA"/>
</dbReference>
<dbReference type="EMBL" id="CP054928">
    <property type="protein sequence ID" value="QKW48152.1"/>
    <property type="molecule type" value="Genomic_DNA"/>
</dbReference>
<feature type="region of interest" description="Disordered" evidence="1">
    <location>
        <begin position="64"/>
        <end position="110"/>
    </location>
</feature>
<evidence type="ECO:0000256" key="1">
    <source>
        <dbReference type="SAM" id="MobiDB-lite"/>
    </source>
</evidence>
<feature type="transmembrane region" description="Helical" evidence="2">
    <location>
        <begin position="40"/>
        <end position="60"/>
    </location>
</feature>
<feature type="compositionally biased region" description="Low complexity" evidence="1">
    <location>
        <begin position="88"/>
        <end position="100"/>
    </location>
</feature>
<evidence type="ECO:0000313" key="5">
    <source>
        <dbReference type="Proteomes" id="UP000509345"/>
    </source>
</evidence>
<gene>
    <name evidence="3" type="ORF">HUT09_34145</name>
    <name evidence="4" type="ORF">HUT09_37095</name>
</gene>
<keyword evidence="2" id="KW-1133">Transmembrane helix</keyword>
<evidence type="ECO:0000313" key="4">
    <source>
        <dbReference type="EMBL" id="QKW48152.1"/>
    </source>
</evidence>
<dbReference type="GeneID" id="87636872"/>
<reference evidence="3 5" key="1">
    <citation type="submission" date="2020-06" db="EMBL/GenBank/DDBJ databases">
        <title>Genome mining for natural products.</title>
        <authorList>
            <person name="Zhang B."/>
            <person name="Shi J."/>
            <person name="Ge H."/>
        </authorList>
    </citation>
    <scope>NUCLEOTIDE SEQUENCE [LARGE SCALE GENOMIC DNA]</scope>
    <source>
        <strain evidence="3 5">NA06532</strain>
        <plasmid evidence="4 5">unnamed2</plasmid>
    </source>
</reference>
<geneLocation type="plasmid" evidence="4 5">
    <name>unnamed2</name>
</geneLocation>
<keyword evidence="2" id="KW-0472">Membrane</keyword>
<dbReference type="AlphaFoldDB" id="A0A7H8MYA3"/>
<name>A0A7H8MYA3_STRMI</name>
<proteinExistence type="predicted"/>